<comment type="caution">
    <text evidence="6">The sequence shown here is derived from an EMBL/GenBank/DDBJ whole genome shotgun (WGS) entry which is preliminary data.</text>
</comment>
<evidence type="ECO:0000256" key="1">
    <source>
        <dbReference type="ARBA" id="ARBA00008675"/>
    </source>
</evidence>
<name>A0AA38C1R7_TAXCH</name>
<evidence type="ECO:0000259" key="5">
    <source>
        <dbReference type="PROSITE" id="PS51903"/>
    </source>
</evidence>
<reference evidence="6 7" key="1">
    <citation type="journal article" date="2021" name="Nat. Plants">
        <title>The Taxus genome provides insights into paclitaxel biosynthesis.</title>
        <authorList>
            <person name="Xiong X."/>
            <person name="Gou J."/>
            <person name="Liao Q."/>
            <person name="Li Y."/>
            <person name="Zhou Q."/>
            <person name="Bi G."/>
            <person name="Li C."/>
            <person name="Du R."/>
            <person name="Wang X."/>
            <person name="Sun T."/>
            <person name="Guo L."/>
            <person name="Liang H."/>
            <person name="Lu P."/>
            <person name="Wu Y."/>
            <person name="Zhang Z."/>
            <person name="Ro D.K."/>
            <person name="Shang Y."/>
            <person name="Huang S."/>
            <person name="Yan J."/>
        </authorList>
    </citation>
    <scope>NUCLEOTIDE SEQUENCE [LARGE SCALE GENOMIC DNA]</scope>
    <source>
        <strain evidence="6">Ta-2019</strain>
    </source>
</reference>
<evidence type="ECO:0000256" key="3">
    <source>
        <dbReference type="PROSITE-ProRule" id="PRU01251"/>
    </source>
</evidence>
<evidence type="ECO:0000313" key="6">
    <source>
        <dbReference type="EMBL" id="KAH9288424.1"/>
    </source>
</evidence>
<dbReference type="Pfam" id="PF23569">
    <property type="entry name" value="NBD_SMAX1"/>
    <property type="match status" value="1"/>
</dbReference>
<comment type="similarity">
    <text evidence="1">Belongs to the ClpA/ClpB family.</text>
</comment>
<dbReference type="PROSITE" id="PS51903">
    <property type="entry name" value="CLP_R"/>
    <property type="match status" value="1"/>
</dbReference>
<feature type="domain" description="Clp R" evidence="5">
    <location>
        <begin position="5"/>
        <end position="170"/>
    </location>
</feature>
<evidence type="ECO:0000313" key="7">
    <source>
        <dbReference type="Proteomes" id="UP000824469"/>
    </source>
</evidence>
<gene>
    <name evidence="6" type="ORF">KI387_032541</name>
</gene>
<keyword evidence="2 3" id="KW-0677">Repeat</keyword>
<evidence type="ECO:0000256" key="2">
    <source>
        <dbReference type="ARBA" id="ARBA00022737"/>
    </source>
</evidence>
<protein>
    <recommendedName>
        <fullName evidence="5">Clp R domain-containing protein</fullName>
    </recommendedName>
</protein>
<sequence>MRATFHNTLTLEAATVLRKAVGLASRRGHAQATPLHVAAALLACDTTLLREACLHYSHGASAVLPLQWRALEVCLNVALNRLAGAAVQQQGPPSLSNALIAALKRAQAHQRRGCIEQQQAQGRMGVCKVEMEQLVISILDDPSVSRIMREAGFYTTHVKTSAEDTHGRSNHVTNLSSLVKHNHGEDSTGYRRIEHEHYGAKSLDLFCLKPPAESISQDTKSLVDTLVSRKGTNTVIVGDEVFYTQSIVGELMVRIESGNVPDRLKNVQFITPEVFSSILLDDIDDVQRKLADLNRTLSNYRRSNSGVLVYVGDLRWTLVEAAQIYNSSSSYYSYSAVEHVIVEVGRMLEFYGDRVCLVGTASYATFMQCKTRQPCLECEWKLQALNVSCGGLDLSLHSSASTEEAKMASGEDFISKTIEFNKAKASTSENDMQKMNGCPDCSSKYESLDQTISIAAPSTTRQDTSNIEFPSWLREYQKGYTCTQVDSIILQGFRSNEMLRDLLTKWNEHSVVINEPETQTFMQKQRKLSANPQSIENYTIKFLEEESASDSDENMRSMTTLTLGRSASNDHDHYKISNKRIQPNYDGLRGENTEN</sequence>
<dbReference type="InterPro" id="IPR004176">
    <property type="entry name" value="Clp_R_N"/>
</dbReference>
<dbReference type="PANTHER" id="PTHR43572:SF3">
    <property type="entry name" value="PROTEIN SMAX1-LIKE 5"/>
    <property type="match status" value="1"/>
</dbReference>
<feature type="region of interest" description="Disordered" evidence="4">
    <location>
        <begin position="564"/>
        <end position="595"/>
    </location>
</feature>
<dbReference type="Gene3D" id="1.10.1780.10">
    <property type="entry name" value="Clp, N-terminal domain"/>
    <property type="match status" value="1"/>
</dbReference>
<dbReference type="EMBL" id="JAHRHJ020003813">
    <property type="protein sequence ID" value="KAH9288424.1"/>
    <property type="molecule type" value="Genomic_DNA"/>
</dbReference>
<dbReference type="InterPro" id="IPR051650">
    <property type="entry name" value="SL_signaling_regulator"/>
</dbReference>
<accession>A0AA38C1R7</accession>
<organism evidence="6 7">
    <name type="scientific">Taxus chinensis</name>
    <name type="common">Chinese yew</name>
    <name type="synonym">Taxus wallichiana var. chinensis</name>
    <dbReference type="NCBI Taxonomy" id="29808"/>
    <lineage>
        <taxon>Eukaryota</taxon>
        <taxon>Viridiplantae</taxon>
        <taxon>Streptophyta</taxon>
        <taxon>Embryophyta</taxon>
        <taxon>Tracheophyta</taxon>
        <taxon>Spermatophyta</taxon>
        <taxon>Pinopsida</taxon>
        <taxon>Pinidae</taxon>
        <taxon>Conifers II</taxon>
        <taxon>Cupressales</taxon>
        <taxon>Taxaceae</taxon>
        <taxon>Taxus</taxon>
    </lineage>
</organism>
<dbReference type="AlphaFoldDB" id="A0AA38C1R7"/>
<dbReference type="Proteomes" id="UP000824469">
    <property type="component" value="Unassembled WGS sequence"/>
</dbReference>
<dbReference type="InterPro" id="IPR058680">
    <property type="entry name" value="NBD_SMAX1-like"/>
</dbReference>
<dbReference type="Pfam" id="PF02861">
    <property type="entry name" value="Clp_N"/>
    <property type="match status" value="1"/>
</dbReference>
<feature type="non-terminal residue" evidence="6">
    <location>
        <position position="1"/>
    </location>
</feature>
<dbReference type="SUPFAM" id="SSF81923">
    <property type="entry name" value="Double Clp-N motif"/>
    <property type="match status" value="1"/>
</dbReference>
<dbReference type="InterPro" id="IPR036628">
    <property type="entry name" value="Clp_N_dom_sf"/>
</dbReference>
<dbReference type="PANTHER" id="PTHR43572">
    <property type="entry name" value="CHAPERONE PROTEIN CLPD, CHLOROPLASTIC"/>
    <property type="match status" value="1"/>
</dbReference>
<proteinExistence type="inferred from homology"/>
<keyword evidence="7" id="KW-1185">Reference proteome</keyword>
<evidence type="ECO:0000256" key="4">
    <source>
        <dbReference type="SAM" id="MobiDB-lite"/>
    </source>
</evidence>